<evidence type="ECO:0000256" key="2">
    <source>
        <dbReference type="ARBA" id="ARBA00022723"/>
    </source>
</evidence>
<dbReference type="GO" id="GO:0005634">
    <property type="term" value="C:nucleus"/>
    <property type="evidence" value="ECO:0007669"/>
    <property type="project" value="UniProtKB-SubCell"/>
</dbReference>
<evidence type="ECO:0000256" key="7">
    <source>
        <dbReference type="PROSITE-ProRule" id="PRU00042"/>
    </source>
</evidence>
<dbReference type="SMART" id="SM00355">
    <property type="entry name" value="ZnF_C2H2"/>
    <property type="match status" value="2"/>
</dbReference>
<keyword evidence="5" id="KW-0862">Zinc</keyword>
<dbReference type="Pfam" id="PF13465">
    <property type="entry name" value="zf-H2C2_2"/>
    <property type="match status" value="1"/>
</dbReference>
<evidence type="ECO:0000256" key="5">
    <source>
        <dbReference type="ARBA" id="ARBA00022833"/>
    </source>
</evidence>
<evidence type="ECO:0000259" key="8">
    <source>
        <dbReference type="PROSITE" id="PS50157"/>
    </source>
</evidence>
<dbReference type="PANTHER" id="PTHR23235:SF120">
    <property type="entry name" value="KRUPPEL-LIKE FACTOR 15"/>
    <property type="match status" value="1"/>
</dbReference>
<dbReference type="GO" id="GO:0008270">
    <property type="term" value="F:zinc ion binding"/>
    <property type="evidence" value="ECO:0007669"/>
    <property type="project" value="UniProtKB-KW"/>
</dbReference>
<gene>
    <name evidence="9" type="primary">ORF220258</name>
</gene>
<dbReference type="PROSITE" id="PS50157">
    <property type="entry name" value="ZINC_FINGER_C2H2_2"/>
    <property type="match status" value="2"/>
</dbReference>
<name>A0A0B7C0R8_9EUPU</name>
<accession>A0A0B7C0R8</accession>
<comment type="subcellular location">
    <subcellularLocation>
        <location evidence="1">Nucleus</location>
    </subcellularLocation>
</comment>
<protein>
    <recommendedName>
        <fullName evidence="8">C2H2-type domain-containing protein</fullName>
    </recommendedName>
</protein>
<dbReference type="FunFam" id="3.30.160.60:FF:000358">
    <property type="entry name" value="zinc finger protein 24"/>
    <property type="match status" value="1"/>
</dbReference>
<evidence type="ECO:0000256" key="1">
    <source>
        <dbReference type="ARBA" id="ARBA00004123"/>
    </source>
</evidence>
<proteinExistence type="predicted"/>
<dbReference type="InterPro" id="IPR013087">
    <property type="entry name" value="Znf_C2H2_type"/>
</dbReference>
<dbReference type="Gene3D" id="3.30.160.60">
    <property type="entry name" value="Classic Zinc Finger"/>
    <property type="match status" value="2"/>
</dbReference>
<evidence type="ECO:0000256" key="3">
    <source>
        <dbReference type="ARBA" id="ARBA00022737"/>
    </source>
</evidence>
<keyword evidence="2" id="KW-0479">Metal-binding</keyword>
<dbReference type="FunFam" id="3.30.160.60:FF:001498">
    <property type="entry name" value="Zinc finger protein 404"/>
    <property type="match status" value="1"/>
</dbReference>
<dbReference type="GO" id="GO:0000981">
    <property type="term" value="F:DNA-binding transcription factor activity, RNA polymerase II-specific"/>
    <property type="evidence" value="ECO:0007669"/>
    <property type="project" value="TreeGrafter"/>
</dbReference>
<evidence type="ECO:0000256" key="4">
    <source>
        <dbReference type="ARBA" id="ARBA00022771"/>
    </source>
</evidence>
<feature type="domain" description="C2H2-type" evidence="8">
    <location>
        <begin position="4"/>
        <end position="31"/>
    </location>
</feature>
<sequence>EKPYRCDVCGVGFTQVGHLQAHKRTHTGEKPYKCTVCGVSFAQCSHLKKHQRTHTRDIAALSDLV</sequence>
<dbReference type="AlphaFoldDB" id="A0A0B7C0R8"/>
<keyword evidence="6" id="KW-0539">Nucleus</keyword>
<dbReference type="PANTHER" id="PTHR23235">
    <property type="entry name" value="KRUEPPEL-LIKE TRANSCRIPTION FACTOR"/>
    <property type="match status" value="1"/>
</dbReference>
<dbReference type="EMBL" id="HACG01052173">
    <property type="protein sequence ID" value="CEK99044.1"/>
    <property type="molecule type" value="Transcribed_RNA"/>
</dbReference>
<dbReference type="SUPFAM" id="SSF57667">
    <property type="entry name" value="beta-beta-alpha zinc fingers"/>
    <property type="match status" value="1"/>
</dbReference>
<dbReference type="PROSITE" id="PS00028">
    <property type="entry name" value="ZINC_FINGER_C2H2_1"/>
    <property type="match status" value="2"/>
</dbReference>
<dbReference type="InterPro" id="IPR036236">
    <property type="entry name" value="Znf_C2H2_sf"/>
</dbReference>
<organism evidence="9">
    <name type="scientific">Arion vulgaris</name>
    <dbReference type="NCBI Taxonomy" id="1028688"/>
    <lineage>
        <taxon>Eukaryota</taxon>
        <taxon>Metazoa</taxon>
        <taxon>Spiralia</taxon>
        <taxon>Lophotrochozoa</taxon>
        <taxon>Mollusca</taxon>
        <taxon>Gastropoda</taxon>
        <taxon>Heterobranchia</taxon>
        <taxon>Euthyneura</taxon>
        <taxon>Panpulmonata</taxon>
        <taxon>Eupulmonata</taxon>
        <taxon>Stylommatophora</taxon>
        <taxon>Helicina</taxon>
        <taxon>Arionoidea</taxon>
        <taxon>Arionidae</taxon>
        <taxon>Arion</taxon>
    </lineage>
</organism>
<keyword evidence="4 7" id="KW-0863">Zinc-finger</keyword>
<feature type="domain" description="C2H2-type" evidence="8">
    <location>
        <begin position="32"/>
        <end position="59"/>
    </location>
</feature>
<evidence type="ECO:0000313" key="9">
    <source>
        <dbReference type="EMBL" id="CEK99044.1"/>
    </source>
</evidence>
<keyword evidence="3" id="KW-0677">Repeat</keyword>
<reference evidence="9" key="1">
    <citation type="submission" date="2014-12" db="EMBL/GenBank/DDBJ databases">
        <title>Insight into the proteome of Arion vulgaris.</title>
        <authorList>
            <person name="Aradska J."/>
            <person name="Bulat T."/>
            <person name="Smidak R."/>
            <person name="Sarate P."/>
            <person name="Gangsoo J."/>
            <person name="Sialana F."/>
            <person name="Bilban M."/>
            <person name="Lubec G."/>
        </authorList>
    </citation>
    <scope>NUCLEOTIDE SEQUENCE</scope>
    <source>
        <tissue evidence="9">Skin</tissue>
    </source>
</reference>
<evidence type="ECO:0000256" key="6">
    <source>
        <dbReference type="ARBA" id="ARBA00023242"/>
    </source>
</evidence>
<dbReference type="GO" id="GO:0000978">
    <property type="term" value="F:RNA polymerase II cis-regulatory region sequence-specific DNA binding"/>
    <property type="evidence" value="ECO:0007669"/>
    <property type="project" value="TreeGrafter"/>
</dbReference>
<feature type="non-terminal residue" evidence="9">
    <location>
        <position position="1"/>
    </location>
</feature>